<dbReference type="AlphaFoldDB" id="A0A1G8QIN5"/>
<feature type="compositionally biased region" description="Polar residues" evidence="1">
    <location>
        <begin position="63"/>
        <end position="72"/>
    </location>
</feature>
<sequence length="72" mass="8031">MKFDVSLVSRMSDEIEESGKRIREIVNSPEELKTEVQRLESNISSLKELTEADNGAGANANAMQTYPDQNQS</sequence>
<organism evidence="2 3">
    <name type="scientific">Alteribacillus bidgolensis</name>
    <dbReference type="NCBI Taxonomy" id="930129"/>
    <lineage>
        <taxon>Bacteria</taxon>
        <taxon>Bacillati</taxon>
        <taxon>Bacillota</taxon>
        <taxon>Bacilli</taxon>
        <taxon>Bacillales</taxon>
        <taxon>Bacillaceae</taxon>
        <taxon>Alteribacillus</taxon>
    </lineage>
</organism>
<dbReference type="Proteomes" id="UP000199017">
    <property type="component" value="Unassembled WGS sequence"/>
</dbReference>
<accession>A0A1G8QIN5</accession>
<dbReference type="RefSeq" id="WP_091587816.1">
    <property type="nucleotide sequence ID" value="NZ_FNDU01000020.1"/>
</dbReference>
<evidence type="ECO:0000313" key="3">
    <source>
        <dbReference type="Proteomes" id="UP000199017"/>
    </source>
</evidence>
<proteinExistence type="predicted"/>
<evidence type="ECO:0000313" key="2">
    <source>
        <dbReference type="EMBL" id="SDJ04255.1"/>
    </source>
</evidence>
<feature type="compositionally biased region" description="Low complexity" evidence="1">
    <location>
        <begin position="52"/>
        <end position="62"/>
    </location>
</feature>
<evidence type="ECO:0000256" key="1">
    <source>
        <dbReference type="SAM" id="MobiDB-lite"/>
    </source>
</evidence>
<dbReference type="EMBL" id="FNDU01000020">
    <property type="protein sequence ID" value="SDJ04255.1"/>
    <property type="molecule type" value="Genomic_DNA"/>
</dbReference>
<keyword evidence="3" id="KW-1185">Reference proteome</keyword>
<dbReference type="OrthoDB" id="9908561at2"/>
<feature type="region of interest" description="Disordered" evidence="1">
    <location>
        <begin position="51"/>
        <end position="72"/>
    </location>
</feature>
<name>A0A1G8QIN5_9BACI</name>
<reference evidence="2 3" key="1">
    <citation type="submission" date="2016-10" db="EMBL/GenBank/DDBJ databases">
        <authorList>
            <person name="de Groot N.N."/>
        </authorList>
    </citation>
    <scope>NUCLEOTIDE SEQUENCE [LARGE SCALE GENOMIC DNA]</scope>
    <source>
        <strain evidence="3">P4B,CCM 7963,CECT 7998,DSM 25260,IBRC-M 10614,KCTC 13821</strain>
    </source>
</reference>
<gene>
    <name evidence="2" type="ORF">SAMN05216352_1207</name>
</gene>
<protein>
    <submittedName>
        <fullName evidence="2">Uncharacterized protein</fullName>
    </submittedName>
</protein>